<keyword evidence="7" id="KW-1185">Reference proteome</keyword>
<dbReference type="InterPro" id="IPR048278">
    <property type="entry name" value="PFN"/>
</dbReference>
<keyword evidence="2 3" id="KW-0862">Zinc</keyword>
<dbReference type="Gene3D" id="2.10.110.10">
    <property type="entry name" value="Cysteine Rich Protein"/>
    <property type="match status" value="1"/>
</dbReference>
<name>A0ABR2JPW2_9EUKA</name>
<organism evidence="6 7">
    <name type="scientific">Tritrichomonas musculus</name>
    <dbReference type="NCBI Taxonomy" id="1915356"/>
    <lineage>
        <taxon>Eukaryota</taxon>
        <taxon>Metamonada</taxon>
        <taxon>Parabasalia</taxon>
        <taxon>Tritrichomonadida</taxon>
        <taxon>Tritrichomonadidae</taxon>
        <taxon>Tritrichomonas</taxon>
    </lineage>
</organism>
<dbReference type="PROSITE" id="PS50023">
    <property type="entry name" value="LIM_DOMAIN_2"/>
    <property type="match status" value="1"/>
</dbReference>
<evidence type="ECO:0000259" key="5">
    <source>
        <dbReference type="PROSITE" id="PS50023"/>
    </source>
</evidence>
<protein>
    <recommendedName>
        <fullName evidence="5">LIM zinc-binding domain-containing protein</fullName>
    </recommendedName>
</protein>
<keyword evidence="3" id="KW-0440">LIM domain</keyword>
<dbReference type="PROSITE" id="PS00478">
    <property type="entry name" value="LIM_DOMAIN_1"/>
    <property type="match status" value="1"/>
</dbReference>
<dbReference type="Pfam" id="PF00412">
    <property type="entry name" value="LIM"/>
    <property type="match status" value="1"/>
</dbReference>
<dbReference type="EMBL" id="JAPFFF010000010">
    <property type="protein sequence ID" value="KAK8880767.1"/>
    <property type="molecule type" value="Genomic_DNA"/>
</dbReference>
<proteinExistence type="predicted"/>
<dbReference type="InterPro" id="IPR001781">
    <property type="entry name" value="Znf_LIM"/>
</dbReference>
<dbReference type="Proteomes" id="UP001470230">
    <property type="component" value="Unassembled WGS sequence"/>
</dbReference>
<evidence type="ECO:0000313" key="7">
    <source>
        <dbReference type="Proteomes" id="UP001470230"/>
    </source>
</evidence>
<keyword evidence="4" id="KW-0175">Coiled coil</keyword>
<dbReference type="SUPFAM" id="SSF55770">
    <property type="entry name" value="Profilin (actin-binding protein)"/>
    <property type="match status" value="1"/>
</dbReference>
<accession>A0ABR2JPW2</accession>
<comment type="caution">
    <text evidence="6">The sequence shown here is derived from an EMBL/GenBank/DDBJ whole genome shotgun (WGS) entry which is preliminary data.</text>
</comment>
<dbReference type="Gene3D" id="3.90.228.10">
    <property type="match status" value="1"/>
</dbReference>
<dbReference type="SMART" id="SM00132">
    <property type="entry name" value="LIM"/>
    <property type="match status" value="1"/>
</dbReference>
<evidence type="ECO:0000313" key="6">
    <source>
        <dbReference type="EMBL" id="KAK8880767.1"/>
    </source>
</evidence>
<dbReference type="Pfam" id="PF00235">
    <property type="entry name" value="Profilin"/>
    <property type="match status" value="1"/>
</dbReference>
<sequence>MDYSKYLQEIEQHLCQKGDWKANQREEIQYSNIFSKPNSHTGQRIKYNGIDFIINRADDDMIFAQSEKEGIVFQKTESLIFCAYYVEGQVANNVSAKIYFAIRELYEDQEKAEAERRYLEELIFQKEEQLLEAQRVETESKPRRIPECICATCKNKVDHDDCTYYSGNPYHIKCVKCSECNKTFNINEDPDNYVCITPGLFLCRQHYNDFLNSKNVNQTIMNEYKEKKKQNFVEEVFNQPIIPNENLNNYQPEDIFITPEMSDDSIQKKPYEDFIPTITLHFNKSPNDIDYDQLMNLLGDDVVILNVDKGSTIIKIALLSVIDFDSSENKKYEKFVSDFKGKLTSSIGKAVVGNLVEEPIINYPSDDHINTAYNKTSINHLQSMQELNSLEINELKKKVLQNLQKDKSNYNWKFIFSHEKLFDQLEEQVRRDIENNPYELIIVGQTIIADKYLDEHEKIKSKISQDDVVERFLYHGSALKNHQKIVKQHFLMPGQDKNIKQIDAGYYGKGIYATENIFYALMYANGYKVLDINESANVLCCKAIFNNSKIKDLTDLSDFGKPVEDDIKDNYGINHAFVGDCNDFKPINFLDKSSCKIYGHEFVFPNKYQFIPCCSFKIMRKDHYILWKDENLGNKEKTEYLKQLSKNMEVNIYAKEKNDEAYKVLKTKKHVMVKLISNSLNGKEFINNAREFIGTHFVSLVFTNSTDHMSWVSEMENVLLTTDPEDLKKFAALKMDENDVFAFANYLKRKYETKQYKFNINKSELLHFPERVYCYLDECIIA</sequence>
<reference evidence="6 7" key="1">
    <citation type="submission" date="2024-04" db="EMBL/GenBank/DDBJ databases">
        <title>Tritrichomonas musculus Genome.</title>
        <authorList>
            <person name="Alves-Ferreira E."/>
            <person name="Grigg M."/>
            <person name="Lorenzi H."/>
            <person name="Galac M."/>
        </authorList>
    </citation>
    <scope>NUCLEOTIDE SEQUENCE [LARGE SCALE GENOMIC DNA]</scope>
    <source>
        <strain evidence="6 7">EAF2021</strain>
    </source>
</reference>
<evidence type="ECO:0000256" key="4">
    <source>
        <dbReference type="SAM" id="Coils"/>
    </source>
</evidence>
<feature type="coiled-coil region" evidence="4">
    <location>
        <begin position="102"/>
        <end position="139"/>
    </location>
</feature>
<evidence type="ECO:0000256" key="3">
    <source>
        <dbReference type="PROSITE-ProRule" id="PRU00125"/>
    </source>
</evidence>
<evidence type="ECO:0000256" key="2">
    <source>
        <dbReference type="ARBA" id="ARBA00022833"/>
    </source>
</evidence>
<gene>
    <name evidence="6" type="ORF">M9Y10_003455</name>
</gene>
<dbReference type="InterPro" id="IPR036140">
    <property type="entry name" value="PFN_sf"/>
</dbReference>
<dbReference type="Gene3D" id="3.30.450.30">
    <property type="entry name" value="Dynein light chain 2a, cytoplasmic"/>
    <property type="match status" value="1"/>
</dbReference>
<evidence type="ECO:0000256" key="1">
    <source>
        <dbReference type="ARBA" id="ARBA00022723"/>
    </source>
</evidence>
<keyword evidence="1 3" id="KW-0479">Metal-binding</keyword>
<dbReference type="SUPFAM" id="SSF56399">
    <property type="entry name" value="ADP-ribosylation"/>
    <property type="match status" value="1"/>
</dbReference>
<feature type="domain" description="LIM zinc-binding" evidence="5">
    <location>
        <begin position="148"/>
        <end position="213"/>
    </location>
</feature>